<reference evidence="1 2" key="1">
    <citation type="submission" date="2017-06" db="EMBL/GenBank/DDBJ databases">
        <title>Novel microbial phyla capable of carbon fixation and sulfur reduction in deep-sea sediments.</title>
        <authorList>
            <person name="Huang J."/>
            <person name="Baker B."/>
            <person name="Wang Y."/>
        </authorList>
    </citation>
    <scope>NUCLEOTIDE SEQUENCE [LARGE SCALE GENOMIC DNA]</scope>
    <source>
        <strain evidence="1">B3_TA06</strain>
    </source>
</reference>
<evidence type="ECO:0000313" key="2">
    <source>
        <dbReference type="Proteomes" id="UP000317778"/>
    </source>
</evidence>
<organism evidence="1 2">
    <name type="scientific">candidate division TA06 bacterium B3_TA06</name>
    <dbReference type="NCBI Taxonomy" id="2012487"/>
    <lineage>
        <taxon>Bacteria</taxon>
        <taxon>Bacteria division TA06</taxon>
    </lineage>
</organism>
<comment type="caution">
    <text evidence="1">The sequence shown here is derived from an EMBL/GenBank/DDBJ whole genome shotgun (WGS) entry which is preliminary data.</text>
</comment>
<dbReference type="EMBL" id="NJBO01000003">
    <property type="protein sequence ID" value="TKJ43626.1"/>
    <property type="molecule type" value="Genomic_DNA"/>
</dbReference>
<dbReference type="Proteomes" id="UP000317778">
    <property type="component" value="Unassembled WGS sequence"/>
</dbReference>
<protein>
    <submittedName>
        <fullName evidence="1">Uncharacterized protein</fullName>
    </submittedName>
</protein>
<accession>A0A532V8Y8</accession>
<sequence>MKLELALEDVSLPEGIPVESREEYLKNNKVLIVYCWLEPTDWSTIKYETQQRILARLSLGNQTPYETGFTMQAFPAPIYRLLENYLNEENLGFIYGVKEWKMAPISRFKLVSIEENTLIGKCVLPLSIREDLDFDWKTLKEGIETRINNSLDEIREGVVNYVSTCDHFSDLFRNG</sequence>
<dbReference type="AlphaFoldDB" id="A0A532V8Y8"/>
<gene>
    <name evidence="1" type="ORF">CEE36_02790</name>
</gene>
<name>A0A532V8Y8_UNCT6</name>
<evidence type="ECO:0000313" key="1">
    <source>
        <dbReference type="EMBL" id="TKJ43626.1"/>
    </source>
</evidence>
<proteinExistence type="predicted"/>